<evidence type="ECO:0000256" key="3">
    <source>
        <dbReference type="ARBA" id="ARBA00022884"/>
    </source>
</evidence>
<reference evidence="6 7" key="1">
    <citation type="submission" date="2016-06" db="EMBL/GenBank/DDBJ databases">
        <authorList>
            <person name="Kjaerup R.B."/>
            <person name="Dalgaard T.S."/>
            <person name="Juul-Madsen H.R."/>
        </authorList>
    </citation>
    <scope>NUCLEOTIDE SEQUENCE [LARGE SCALE GENOMIC DNA]</scope>
    <source>
        <strain evidence="6 7">Pb300</strain>
    </source>
</reference>
<evidence type="ECO:0000313" key="6">
    <source>
        <dbReference type="EMBL" id="ODH30330.1"/>
    </source>
</evidence>
<dbReference type="EMBL" id="LZYO01000126">
    <property type="protein sequence ID" value="ODH30330.1"/>
    <property type="molecule type" value="Genomic_DNA"/>
</dbReference>
<dbReference type="FunFam" id="3.30.1370.10:FF:000091">
    <property type="entry name" value="Putative exosome complex exonuclease Rrp40"/>
    <property type="match status" value="1"/>
</dbReference>
<comment type="caution">
    <text evidence="6">The sequence shown here is derived from an EMBL/GenBank/DDBJ whole genome shotgun (WGS) entry which is preliminary data.</text>
</comment>
<keyword evidence="3" id="KW-0694">RNA-binding</keyword>
<dbReference type="SUPFAM" id="SSF54791">
    <property type="entry name" value="Eukaryotic type KH-domain (KH-domain type I)"/>
    <property type="match status" value="1"/>
</dbReference>
<dbReference type="GO" id="GO:0000467">
    <property type="term" value="P:exonucleolytic trimming to generate mature 3'-end of 5.8S rRNA from tricistronic rRNA transcript (SSU-rRNA, 5.8S rRNA, LSU-rRNA)"/>
    <property type="evidence" value="ECO:0007669"/>
    <property type="project" value="TreeGrafter"/>
</dbReference>
<proteinExistence type="predicted"/>
<dbReference type="Proteomes" id="UP000242814">
    <property type="component" value="Unassembled WGS sequence"/>
</dbReference>
<dbReference type="GO" id="GO:0071035">
    <property type="term" value="P:nuclear polyadenylation-dependent rRNA catabolic process"/>
    <property type="evidence" value="ECO:0007669"/>
    <property type="project" value="TreeGrafter"/>
</dbReference>
<dbReference type="SUPFAM" id="SSF50249">
    <property type="entry name" value="Nucleic acid-binding proteins"/>
    <property type="match status" value="1"/>
</dbReference>
<evidence type="ECO:0000256" key="1">
    <source>
        <dbReference type="ARBA" id="ARBA00004123"/>
    </source>
</evidence>
<dbReference type="GO" id="GO:0034475">
    <property type="term" value="P:U4 snRNA 3'-end processing"/>
    <property type="evidence" value="ECO:0007669"/>
    <property type="project" value="TreeGrafter"/>
</dbReference>
<dbReference type="InterPro" id="IPR026699">
    <property type="entry name" value="Exosome_RNA_bind1/RRP40/RRP4"/>
</dbReference>
<dbReference type="GO" id="GO:0071051">
    <property type="term" value="P:poly(A)-dependent snoRNA 3'-end processing"/>
    <property type="evidence" value="ECO:0007669"/>
    <property type="project" value="TreeGrafter"/>
</dbReference>
<evidence type="ECO:0000313" key="7">
    <source>
        <dbReference type="Proteomes" id="UP000242814"/>
    </source>
</evidence>
<feature type="compositionally biased region" description="Polar residues" evidence="4">
    <location>
        <begin position="18"/>
        <end position="31"/>
    </location>
</feature>
<sequence length="296" mass="31158">MTSSSPLLVLPGDPISYPRQQSHQTGPTKLSSGLNFLETPANNPSTSIIIPTQAGLITSDAKRNTLTLHSFPQRRYIPSPNDLIIAQIHHTSADYFHCTITPHTPPAFLAQLAFEGATRKTRPFLKHGDLVYARVLSTGIGNAGGEVELTCVNPATGKAEPGGLGQLMGGMVFEISTGLAERLMMRGGSEGGSGIVVLEELGRKLEGHGGFEVAVGRNGRIWVDCSAAKKGGGDVDAAKGVRITVAVGRCLRETDEKGLGVTEQRKLIGRVLREMGLGNEIAPLGIPVSSSSFLAG</sequence>
<dbReference type="InterPro" id="IPR004088">
    <property type="entry name" value="KH_dom_type_1"/>
</dbReference>
<feature type="region of interest" description="Disordered" evidence="4">
    <location>
        <begin position="1"/>
        <end position="31"/>
    </location>
</feature>
<feature type="domain" description="K Homology" evidence="5">
    <location>
        <begin position="170"/>
        <end position="228"/>
    </location>
</feature>
<gene>
    <name evidence="6" type="ORF">ACO22_03605</name>
</gene>
<dbReference type="GO" id="GO:0003723">
    <property type="term" value="F:RNA binding"/>
    <property type="evidence" value="ECO:0007669"/>
    <property type="project" value="UniProtKB-KW"/>
</dbReference>
<dbReference type="GO" id="GO:0000176">
    <property type="term" value="C:nuclear exosome (RNase complex)"/>
    <property type="evidence" value="ECO:0007669"/>
    <property type="project" value="TreeGrafter"/>
</dbReference>
<evidence type="ECO:0000256" key="4">
    <source>
        <dbReference type="SAM" id="MobiDB-lite"/>
    </source>
</evidence>
<evidence type="ECO:0000256" key="2">
    <source>
        <dbReference type="ARBA" id="ARBA00022835"/>
    </source>
</evidence>
<dbReference type="Gene3D" id="2.40.50.140">
    <property type="entry name" value="Nucleic acid-binding proteins"/>
    <property type="match status" value="1"/>
</dbReference>
<dbReference type="AlphaFoldDB" id="A0A1D2JFG8"/>
<dbReference type="GO" id="GO:0071034">
    <property type="term" value="P:CUT catabolic process"/>
    <property type="evidence" value="ECO:0007669"/>
    <property type="project" value="TreeGrafter"/>
</dbReference>
<dbReference type="PANTHER" id="PTHR21321:SF1">
    <property type="entry name" value="EXOSOME COMPLEX COMPONENT RRP40"/>
    <property type="match status" value="1"/>
</dbReference>
<protein>
    <recommendedName>
        <fullName evidence="5">K Homology domain-containing protein</fullName>
    </recommendedName>
</protein>
<dbReference type="PANTHER" id="PTHR21321">
    <property type="entry name" value="PNAS-3 RELATED"/>
    <property type="match status" value="1"/>
</dbReference>
<dbReference type="VEuPathDB" id="FungiDB:PABG_07172"/>
<dbReference type="GO" id="GO:0000177">
    <property type="term" value="C:cytoplasmic exosome (RNase complex)"/>
    <property type="evidence" value="ECO:0007669"/>
    <property type="project" value="TreeGrafter"/>
</dbReference>
<comment type="subcellular location">
    <subcellularLocation>
        <location evidence="1">Nucleus</location>
    </subcellularLocation>
</comment>
<evidence type="ECO:0000259" key="5">
    <source>
        <dbReference type="Pfam" id="PF15985"/>
    </source>
</evidence>
<dbReference type="InterPro" id="IPR036612">
    <property type="entry name" value="KH_dom_type_1_sf"/>
</dbReference>
<name>A0A1D2JFG8_PARBR</name>
<organism evidence="6 7">
    <name type="scientific">Paracoccidioides brasiliensis</name>
    <dbReference type="NCBI Taxonomy" id="121759"/>
    <lineage>
        <taxon>Eukaryota</taxon>
        <taxon>Fungi</taxon>
        <taxon>Dikarya</taxon>
        <taxon>Ascomycota</taxon>
        <taxon>Pezizomycotina</taxon>
        <taxon>Eurotiomycetes</taxon>
        <taxon>Eurotiomycetidae</taxon>
        <taxon>Onygenales</taxon>
        <taxon>Ajellomycetaceae</taxon>
        <taxon>Paracoccidioides</taxon>
    </lineage>
</organism>
<dbReference type="VEuPathDB" id="FungiDB:PADG_05136"/>
<dbReference type="Pfam" id="PF21262">
    <property type="entry name" value="RRP40_S1"/>
    <property type="match status" value="1"/>
</dbReference>
<dbReference type="Pfam" id="PF15985">
    <property type="entry name" value="KH_6"/>
    <property type="match status" value="1"/>
</dbReference>
<dbReference type="Gene3D" id="3.30.1370.10">
    <property type="entry name" value="K Homology domain, type 1"/>
    <property type="match status" value="1"/>
</dbReference>
<keyword evidence="2" id="KW-0271">Exosome</keyword>
<accession>A0A1D2JFG8</accession>
<dbReference type="InterPro" id="IPR012340">
    <property type="entry name" value="NA-bd_OB-fold"/>
</dbReference>
<dbReference type="GO" id="GO:0071038">
    <property type="term" value="P:TRAMP-dependent tRNA surveillance pathway"/>
    <property type="evidence" value="ECO:0007669"/>
    <property type="project" value="TreeGrafter"/>
</dbReference>